<dbReference type="GO" id="GO:0043448">
    <property type="term" value="P:alkane catabolic process"/>
    <property type="evidence" value="ECO:0007669"/>
    <property type="project" value="TreeGrafter"/>
</dbReference>
<dbReference type="Pfam" id="PF03640">
    <property type="entry name" value="Lipoprotein_15"/>
    <property type="match status" value="2"/>
</dbReference>
<name>A0A7Z7IDW8_9BURK</name>
<dbReference type="PANTHER" id="PTHR39335:SF1">
    <property type="entry name" value="BLL4220 PROTEIN"/>
    <property type="match status" value="1"/>
</dbReference>
<evidence type="ECO:0008006" key="3">
    <source>
        <dbReference type="Google" id="ProtNLM"/>
    </source>
</evidence>
<dbReference type="AlphaFoldDB" id="A0A7Z7IDW8"/>
<protein>
    <recommendedName>
        <fullName evidence="3">Lipoprotein</fullName>
    </recommendedName>
</protein>
<dbReference type="InterPro" id="IPR005297">
    <property type="entry name" value="Lipoprotein_repeat"/>
</dbReference>
<reference evidence="1 2" key="1">
    <citation type="submission" date="2017-09" db="EMBL/GenBank/DDBJ databases">
        <authorList>
            <person name="Varghese N."/>
            <person name="Submissions S."/>
        </authorList>
    </citation>
    <scope>NUCLEOTIDE SEQUENCE [LARGE SCALE GENOMIC DNA]</scope>
    <source>
        <strain evidence="1 2">OK806</strain>
    </source>
</reference>
<gene>
    <name evidence="1" type="ORF">SAMN05446927_7570</name>
</gene>
<comment type="caution">
    <text evidence="1">The sequence shown here is derived from an EMBL/GenBank/DDBJ whole genome shotgun (WGS) entry which is preliminary data.</text>
</comment>
<evidence type="ECO:0000313" key="1">
    <source>
        <dbReference type="EMBL" id="SOE88944.1"/>
    </source>
</evidence>
<dbReference type="RefSeq" id="WP_062639461.1">
    <property type="nucleotide sequence ID" value="NZ_FCOG02000056.1"/>
</dbReference>
<dbReference type="PANTHER" id="PTHR39335">
    <property type="entry name" value="BLL4220 PROTEIN"/>
    <property type="match status" value="1"/>
</dbReference>
<evidence type="ECO:0000313" key="2">
    <source>
        <dbReference type="Proteomes" id="UP000219522"/>
    </source>
</evidence>
<keyword evidence="2" id="KW-1185">Reference proteome</keyword>
<dbReference type="Proteomes" id="UP000219522">
    <property type="component" value="Unassembled WGS sequence"/>
</dbReference>
<accession>A0A7Z7IDW8</accession>
<dbReference type="OrthoDB" id="9132360at2"/>
<sequence length="133" mass="13769">MSKSMCVGAAVAGLTLIGAVPGPDVLSAINGMTVYVYDDDAPASRTGPCRSSCNAVWPRVPARAMPMDEGIGAIVHEDGVAQATYDGRPVHFYAGDRKPGDVNGDDVGSIWHAIRPAAHANPGAAYAQVTDDF</sequence>
<proteinExistence type="predicted"/>
<organism evidence="1 2">
    <name type="scientific">Caballeronia arationis</name>
    <dbReference type="NCBI Taxonomy" id="1777142"/>
    <lineage>
        <taxon>Bacteria</taxon>
        <taxon>Pseudomonadati</taxon>
        <taxon>Pseudomonadota</taxon>
        <taxon>Betaproteobacteria</taxon>
        <taxon>Burkholderiales</taxon>
        <taxon>Burkholderiaceae</taxon>
        <taxon>Caballeronia</taxon>
    </lineage>
</organism>
<dbReference type="EMBL" id="OCSU01000003">
    <property type="protein sequence ID" value="SOE88944.1"/>
    <property type="molecule type" value="Genomic_DNA"/>
</dbReference>